<dbReference type="AlphaFoldDB" id="A0A1X7SHJ6"/>
<dbReference type="InParanoid" id="A0A1X7SHJ6"/>
<evidence type="ECO:0000256" key="1">
    <source>
        <dbReference type="SAM" id="MobiDB-lite"/>
    </source>
</evidence>
<accession>A0A1X7SHJ6</accession>
<reference evidence="2" key="1">
    <citation type="submission" date="2017-05" db="UniProtKB">
        <authorList>
            <consortium name="EnsemblMetazoa"/>
        </authorList>
    </citation>
    <scope>IDENTIFICATION</scope>
</reference>
<dbReference type="EnsemblMetazoa" id="Aqu2.1.01566_001">
    <property type="protein sequence ID" value="Aqu2.1.01566_001"/>
    <property type="gene ID" value="Aqu2.1.01566"/>
</dbReference>
<protein>
    <submittedName>
        <fullName evidence="2">Uncharacterized protein</fullName>
    </submittedName>
</protein>
<sequence>MARLGPGPDSPLNVGDSKQEDFIKKTEDTMPMDKCPKRQKRVQDIDAEDISAIDSKKRDYIKKAEDVVGISGIILMIKLIDFIPAAFKRHRINHIRDILTSALSLDPKELSASDVGHFIDSMDSSHSKVIEWKQIADFTGPVSEDILWETTLKFGKSYNKFLAPPTDTCFQCGSSLQLHHEPTTVICISLKGP</sequence>
<evidence type="ECO:0000313" key="2">
    <source>
        <dbReference type="EnsemblMetazoa" id="Aqu2.1.01566_001"/>
    </source>
</evidence>
<organism evidence="2">
    <name type="scientific">Amphimedon queenslandica</name>
    <name type="common">Sponge</name>
    <dbReference type="NCBI Taxonomy" id="400682"/>
    <lineage>
        <taxon>Eukaryota</taxon>
        <taxon>Metazoa</taxon>
        <taxon>Porifera</taxon>
        <taxon>Demospongiae</taxon>
        <taxon>Heteroscleromorpha</taxon>
        <taxon>Haplosclerida</taxon>
        <taxon>Niphatidae</taxon>
        <taxon>Amphimedon</taxon>
    </lineage>
</organism>
<proteinExistence type="predicted"/>
<feature type="region of interest" description="Disordered" evidence="1">
    <location>
        <begin position="1"/>
        <end position="41"/>
    </location>
</feature>
<name>A0A1X7SHJ6_AMPQE</name>
<feature type="compositionally biased region" description="Basic and acidic residues" evidence="1">
    <location>
        <begin position="17"/>
        <end position="28"/>
    </location>
</feature>